<name>A0A1G4AZR6_9PEZI</name>
<evidence type="ECO:0000313" key="3">
    <source>
        <dbReference type="Proteomes" id="UP000176998"/>
    </source>
</evidence>
<proteinExistence type="predicted"/>
<accession>A0A1G4AZR6</accession>
<dbReference type="OrthoDB" id="10434069at2759"/>
<protein>
    <submittedName>
        <fullName evidence="2">Uncharacterized protein</fullName>
    </submittedName>
</protein>
<feature type="transmembrane region" description="Helical" evidence="1">
    <location>
        <begin position="48"/>
        <end position="68"/>
    </location>
</feature>
<keyword evidence="1" id="KW-0472">Membrane</keyword>
<gene>
    <name evidence="2" type="ORF">CORC01_10022</name>
</gene>
<evidence type="ECO:0000256" key="1">
    <source>
        <dbReference type="SAM" id="Phobius"/>
    </source>
</evidence>
<reference evidence="2 3" key="1">
    <citation type="submission" date="2016-09" db="EMBL/GenBank/DDBJ databases">
        <authorList>
            <person name="Capua I."/>
            <person name="De Benedictis P."/>
            <person name="Joannis T."/>
            <person name="Lombin L.H."/>
            <person name="Cattoli G."/>
        </authorList>
    </citation>
    <scope>NUCLEOTIDE SEQUENCE [LARGE SCALE GENOMIC DNA]</scope>
    <source>
        <strain evidence="2 3">IMI 309357</strain>
    </source>
</reference>
<dbReference type="RefSeq" id="XP_022471783.1">
    <property type="nucleotide sequence ID" value="XM_022621651.1"/>
</dbReference>
<dbReference type="GeneID" id="34563161"/>
<comment type="caution">
    <text evidence="2">The sequence shown here is derived from an EMBL/GenBank/DDBJ whole genome shotgun (WGS) entry which is preliminary data.</text>
</comment>
<keyword evidence="1" id="KW-0812">Transmembrane</keyword>
<dbReference type="EMBL" id="MJBS01000096">
    <property type="protein sequence ID" value="OHE94621.1"/>
    <property type="molecule type" value="Genomic_DNA"/>
</dbReference>
<sequence>MGLDWQHWVKWIGGSIFCNCGYCGIVQVVGTIQVRIPMQCRQLDVSPFWSLLSLWLSLCLCLTLPPSLRNAKGGMGRNGDAVPFLLHLAALRESSS</sequence>
<keyword evidence="3" id="KW-1185">Reference proteome</keyword>
<evidence type="ECO:0000313" key="2">
    <source>
        <dbReference type="EMBL" id="OHE94621.1"/>
    </source>
</evidence>
<organism evidence="2 3">
    <name type="scientific">Colletotrichum orchidophilum</name>
    <dbReference type="NCBI Taxonomy" id="1209926"/>
    <lineage>
        <taxon>Eukaryota</taxon>
        <taxon>Fungi</taxon>
        <taxon>Dikarya</taxon>
        <taxon>Ascomycota</taxon>
        <taxon>Pezizomycotina</taxon>
        <taxon>Sordariomycetes</taxon>
        <taxon>Hypocreomycetidae</taxon>
        <taxon>Glomerellales</taxon>
        <taxon>Glomerellaceae</taxon>
        <taxon>Colletotrichum</taxon>
    </lineage>
</organism>
<dbReference type="Proteomes" id="UP000176998">
    <property type="component" value="Unassembled WGS sequence"/>
</dbReference>
<dbReference type="AlphaFoldDB" id="A0A1G4AZR6"/>
<keyword evidence="1" id="KW-1133">Transmembrane helix</keyword>